<name>A0A655IDH1_MYCTX</name>
<dbReference type="AlphaFoldDB" id="A0A655IDH1"/>
<dbReference type="EMBL" id="CSAD01000274">
    <property type="protein sequence ID" value="COV60052.1"/>
    <property type="molecule type" value="Genomic_DNA"/>
</dbReference>
<evidence type="ECO:0000313" key="6">
    <source>
        <dbReference type="Proteomes" id="UP000048600"/>
    </source>
</evidence>
<evidence type="ECO:0000313" key="5">
    <source>
        <dbReference type="Proteomes" id="UP000045842"/>
    </source>
</evidence>
<dbReference type="EMBL" id="CHKL01000047">
    <property type="protein sequence ID" value="COV80640.1"/>
    <property type="molecule type" value="Genomic_DNA"/>
</dbReference>
<evidence type="ECO:0000313" key="2">
    <source>
        <dbReference type="EMBL" id="COV80640.1"/>
    </source>
</evidence>
<proteinExistence type="predicted"/>
<dbReference type="Proteomes" id="UP000048600">
    <property type="component" value="Unassembled WGS sequence"/>
</dbReference>
<evidence type="ECO:0000313" key="3">
    <source>
        <dbReference type="EMBL" id="CPB31242.1"/>
    </source>
</evidence>
<dbReference type="EMBL" id="CSBK01003857">
    <property type="protein sequence ID" value="CPB31242.1"/>
    <property type="molecule type" value="Genomic_DNA"/>
</dbReference>
<accession>A0A655IDH1</accession>
<organism evidence="2 6">
    <name type="scientific">Mycobacterium tuberculosis</name>
    <dbReference type="NCBI Taxonomy" id="1773"/>
    <lineage>
        <taxon>Bacteria</taxon>
        <taxon>Bacillati</taxon>
        <taxon>Actinomycetota</taxon>
        <taxon>Actinomycetes</taxon>
        <taxon>Mycobacteriales</taxon>
        <taxon>Mycobacteriaceae</taxon>
        <taxon>Mycobacterium</taxon>
        <taxon>Mycobacterium tuberculosis complex</taxon>
    </lineage>
</organism>
<dbReference type="GO" id="GO:0016020">
    <property type="term" value="C:membrane"/>
    <property type="evidence" value="ECO:0007669"/>
    <property type="project" value="InterPro"/>
</dbReference>
<dbReference type="InterPro" id="IPR021522">
    <property type="entry name" value="MctB"/>
</dbReference>
<gene>
    <name evidence="2" type="primary">mctB_1</name>
    <name evidence="1" type="synonym">mctB</name>
    <name evidence="1" type="ORF">ERS007679_02142</name>
    <name evidence="3" type="ORF">ERS007739_05184</name>
    <name evidence="2" type="ORF">ERS007741_00694</name>
</gene>
<dbReference type="Proteomes" id="UP000039021">
    <property type="component" value="Unassembled WGS sequence"/>
</dbReference>
<dbReference type="Pfam" id="PF11382">
    <property type="entry name" value="MctB"/>
    <property type="match status" value="1"/>
</dbReference>
<evidence type="ECO:0000313" key="4">
    <source>
        <dbReference type="Proteomes" id="UP000039021"/>
    </source>
</evidence>
<reference evidence="3" key="1">
    <citation type="submission" date="2015-03" db="EMBL/GenBank/DDBJ databases">
        <authorList>
            <consortium name="Pathogen Informatics"/>
            <person name="Murphy D."/>
        </authorList>
    </citation>
    <scope>NUCLEOTIDE SEQUENCE</scope>
    <source>
        <strain evidence="3">N09902308</strain>
    </source>
</reference>
<protein>
    <submittedName>
        <fullName evidence="2">Outer membrane protein MctB</fullName>
    </submittedName>
</protein>
<evidence type="ECO:0000313" key="1">
    <source>
        <dbReference type="EMBL" id="COV60052.1"/>
    </source>
</evidence>
<reference evidence="4 5" key="2">
    <citation type="submission" date="2015-03" db="EMBL/GenBank/DDBJ databases">
        <authorList>
            <consortium name="Pathogen Informatics"/>
        </authorList>
    </citation>
    <scope>NUCLEOTIDE SEQUENCE [LARGE SCALE GENOMIC DNA]</scope>
    <source>
        <strain evidence="1 5">G09801536</strain>
        <strain evidence="4">N09902308</strain>
        <strain evidence="2 6">P00601463</strain>
    </source>
</reference>
<dbReference type="Proteomes" id="UP000045842">
    <property type="component" value="Unassembled WGS sequence"/>
</dbReference>
<dbReference type="GO" id="GO:0055070">
    <property type="term" value="P:copper ion homeostasis"/>
    <property type="evidence" value="ECO:0007669"/>
    <property type="project" value="InterPro"/>
</dbReference>
<sequence>MTRADADMAAEISTVDDIDAEPGRITVILALHDLINGGHVGHYGTGHGAMSVTVSQ</sequence>